<feature type="non-terminal residue" evidence="2">
    <location>
        <position position="1"/>
    </location>
</feature>
<keyword evidence="3" id="KW-1185">Reference proteome</keyword>
<feature type="region of interest" description="Disordered" evidence="1">
    <location>
        <begin position="95"/>
        <end position="121"/>
    </location>
</feature>
<organism evidence="2 3">
    <name type="scientific">Oesophagostomum dentatum</name>
    <name type="common">Nodular worm</name>
    <dbReference type="NCBI Taxonomy" id="61180"/>
    <lineage>
        <taxon>Eukaryota</taxon>
        <taxon>Metazoa</taxon>
        <taxon>Ecdysozoa</taxon>
        <taxon>Nematoda</taxon>
        <taxon>Chromadorea</taxon>
        <taxon>Rhabditida</taxon>
        <taxon>Rhabditina</taxon>
        <taxon>Rhabditomorpha</taxon>
        <taxon>Strongyloidea</taxon>
        <taxon>Strongylidae</taxon>
        <taxon>Oesophagostomum</taxon>
    </lineage>
</organism>
<proteinExistence type="predicted"/>
<dbReference type="OrthoDB" id="5849570at2759"/>
<name>A0A0B1T375_OESDE</name>
<gene>
    <name evidence="2" type="ORF">OESDEN_08472</name>
</gene>
<dbReference type="Proteomes" id="UP000053660">
    <property type="component" value="Unassembled WGS sequence"/>
</dbReference>
<evidence type="ECO:0000256" key="1">
    <source>
        <dbReference type="SAM" id="MobiDB-lite"/>
    </source>
</evidence>
<feature type="region of interest" description="Disordered" evidence="1">
    <location>
        <begin position="133"/>
        <end position="161"/>
    </location>
</feature>
<sequence length="197" mass="22196">ISENQLCCIYWLHSIGAFQRRAAFVEKPEEKPEIVRTGKRWQPPPEKPYIWPTVPRAASVDISVLPAIDYNSGHYPRSADNVEYQWAPVVTDPGYKQERKNFTPTNSPPLSPRRGHGTGPLDEAAKRQTRYLIQPSPDGSHRPKPAFRKERVAPSGGFYPHAPNAVKVGGEFYFSLKREPNSGLNFNKISDGKGSYH</sequence>
<evidence type="ECO:0000313" key="2">
    <source>
        <dbReference type="EMBL" id="KHJ91654.1"/>
    </source>
</evidence>
<reference evidence="2 3" key="1">
    <citation type="submission" date="2014-03" db="EMBL/GenBank/DDBJ databases">
        <title>Draft genome of the hookworm Oesophagostomum dentatum.</title>
        <authorList>
            <person name="Mitreva M."/>
        </authorList>
    </citation>
    <scope>NUCLEOTIDE SEQUENCE [LARGE SCALE GENOMIC DNA]</scope>
    <source>
        <strain evidence="2 3">OD-Hann</strain>
    </source>
</reference>
<protein>
    <submittedName>
        <fullName evidence="2">Uncharacterized protein</fullName>
    </submittedName>
</protein>
<dbReference type="EMBL" id="KN551896">
    <property type="protein sequence ID" value="KHJ91654.1"/>
    <property type="molecule type" value="Genomic_DNA"/>
</dbReference>
<accession>A0A0B1T375</accession>
<evidence type="ECO:0000313" key="3">
    <source>
        <dbReference type="Proteomes" id="UP000053660"/>
    </source>
</evidence>
<dbReference type="AlphaFoldDB" id="A0A0B1T375"/>